<dbReference type="SUPFAM" id="SSF53098">
    <property type="entry name" value="Ribonuclease H-like"/>
    <property type="match status" value="1"/>
</dbReference>
<dbReference type="PANTHER" id="PTHR37984">
    <property type="entry name" value="PROTEIN CBG26694"/>
    <property type="match status" value="1"/>
</dbReference>
<dbReference type="InterPro" id="IPR050951">
    <property type="entry name" value="Retrovirus_Pol_polyprotein"/>
</dbReference>
<accession>A0ABQ9HGV4</accession>
<name>A0ABQ9HGV4_9NEOP</name>
<reference evidence="2 3" key="1">
    <citation type="submission" date="2023-02" db="EMBL/GenBank/DDBJ databases">
        <title>LHISI_Scaffold_Assembly.</title>
        <authorList>
            <person name="Stuart O.P."/>
            <person name="Cleave R."/>
            <person name="Magrath M.J.L."/>
            <person name="Mikheyev A.S."/>
        </authorList>
    </citation>
    <scope>NUCLEOTIDE SEQUENCE [LARGE SCALE GENOMIC DNA]</scope>
    <source>
        <strain evidence="2">Daus_M_001</strain>
        <tissue evidence="2">Leg muscle</tissue>
    </source>
</reference>
<comment type="caution">
    <text evidence="2">The sequence shown here is derived from an EMBL/GenBank/DDBJ whole genome shotgun (WGS) entry which is preliminary data.</text>
</comment>
<sequence>MLGPVPTAKQRKGLIQSIPAGESFGRVGIDLLGPFPKTTQGNKYVNTFIDYGTRWAETLAVPAGTARAQEVVKFLLENIICRHSTPGSILTYRGQVFSSAIVRELLRLMDIQGTMTSAYRPQCNGAVEHLYATLITMMPQYVSSKQKNWDQCLPLANFAYNIKKHESAGFSPFLLPILPSEICLNQNVGEEESKQLLRLVAQNLRKQQEKAKHRVSAWLRGADLHPNKREGSHTQIYAPLEWSSRGGEKDHTKFCIL</sequence>
<evidence type="ECO:0000313" key="3">
    <source>
        <dbReference type="Proteomes" id="UP001159363"/>
    </source>
</evidence>
<keyword evidence="3" id="KW-1185">Reference proteome</keyword>
<proteinExistence type="predicted"/>
<organism evidence="2 3">
    <name type="scientific">Dryococelus australis</name>
    <dbReference type="NCBI Taxonomy" id="614101"/>
    <lineage>
        <taxon>Eukaryota</taxon>
        <taxon>Metazoa</taxon>
        <taxon>Ecdysozoa</taxon>
        <taxon>Arthropoda</taxon>
        <taxon>Hexapoda</taxon>
        <taxon>Insecta</taxon>
        <taxon>Pterygota</taxon>
        <taxon>Neoptera</taxon>
        <taxon>Polyneoptera</taxon>
        <taxon>Phasmatodea</taxon>
        <taxon>Verophasmatodea</taxon>
        <taxon>Anareolatae</taxon>
        <taxon>Phasmatidae</taxon>
        <taxon>Eurycanthinae</taxon>
        <taxon>Dryococelus</taxon>
    </lineage>
</organism>
<gene>
    <name evidence="2" type="ORF">PR048_015416</name>
</gene>
<evidence type="ECO:0000313" key="2">
    <source>
        <dbReference type="EMBL" id="KAJ8883572.1"/>
    </source>
</evidence>
<dbReference type="InterPro" id="IPR036397">
    <property type="entry name" value="RNaseH_sf"/>
</dbReference>
<dbReference type="PANTHER" id="PTHR37984:SF15">
    <property type="entry name" value="INTEGRASE CATALYTIC DOMAIN-CONTAINING PROTEIN"/>
    <property type="match status" value="1"/>
</dbReference>
<dbReference type="PROSITE" id="PS50994">
    <property type="entry name" value="INTEGRASE"/>
    <property type="match status" value="1"/>
</dbReference>
<evidence type="ECO:0000259" key="1">
    <source>
        <dbReference type="PROSITE" id="PS50994"/>
    </source>
</evidence>
<dbReference type="Gene3D" id="3.30.420.10">
    <property type="entry name" value="Ribonuclease H-like superfamily/Ribonuclease H"/>
    <property type="match status" value="1"/>
</dbReference>
<dbReference type="InterPro" id="IPR001584">
    <property type="entry name" value="Integrase_cat-core"/>
</dbReference>
<protein>
    <recommendedName>
        <fullName evidence="1">Integrase catalytic domain-containing protein</fullName>
    </recommendedName>
</protein>
<feature type="domain" description="Integrase catalytic" evidence="1">
    <location>
        <begin position="15"/>
        <end position="180"/>
    </location>
</feature>
<dbReference type="InterPro" id="IPR012337">
    <property type="entry name" value="RNaseH-like_sf"/>
</dbReference>
<dbReference type="Proteomes" id="UP001159363">
    <property type="component" value="Chromosome 4"/>
</dbReference>
<dbReference type="EMBL" id="JARBHB010000005">
    <property type="protein sequence ID" value="KAJ8883572.1"/>
    <property type="molecule type" value="Genomic_DNA"/>
</dbReference>